<comment type="caution">
    <text evidence="13">Lacks conserved residue(s) required for the propagation of feature annotation.</text>
</comment>
<dbReference type="EMBL" id="CP007202">
    <property type="protein sequence ID" value="AJR03788.1"/>
    <property type="molecule type" value="Genomic_DNA"/>
</dbReference>
<dbReference type="InterPro" id="IPR027417">
    <property type="entry name" value="P-loop_NTPase"/>
</dbReference>
<dbReference type="NCBIfam" id="NF003013">
    <property type="entry name" value="PRK03846.1"/>
    <property type="match status" value="1"/>
</dbReference>
<evidence type="ECO:0000259" key="15">
    <source>
        <dbReference type="Pfam" id="PF01583"/>
    </source>
</evidence>
<evidence type="ECO:0000256" key="11">
    <source>
        <dbReference type="ARBA" id="ARBA00031393"/>
    </source>
</evidence>
<evidence type="ECO:0000256" key="12">
    <source>
        <dbReference type="ARBA" id="ARBA00031464"/>
    </source>
</evidence>
<evidence type="ECO:0000256" key="14">
    <source>
        <dbReference type="RuleBase" id="RU004347"/>
    </source>
</evidence>
<gene>
    <name evidence="13" type="primary">cysC</name>
    <name evidence="16" type="ORF">AW14_09330</name>
</gene>
<dbReference type="Pfam" id="PF01583">
    <property type="entry name" value="APS_kinase"/>
    <property type="match status" value="1"/>
</dbReference>
<dbReference type="EC" id="2.7.1.25" evidence="5 13"/>
<dbReference type="RefSeq" id="WP_044638518.1">
    <property type="nucleotide sequence ID" value="NZ_CP007202.1"/>
</dbReference>
<reference evidence="16 17" key="1">
    <citation type="submission" date="2014-02" db="EMBL/GenBank/DDBJ databases">
        <authorList>
            <person name="Young C.-C."/>
            <person name="Hameed A."/>
            <person name="Huang H.-C."/>
            <person name="Shahina M."/>
        </authorList>
    </citation>
    <scope>NUCLEOTIDE SEQUENCE [LARGE SCALE GENOMIC DNA]</scope>
    <source>
        <strain evidence="16 17">CC-SAMT-1</strain>
    </source>
</reference>
<keyword evidence="7 13" id="KW-0547">Nucleotide-binding</keyword>
<dbReference type="KEGG" id="sze:AW14_09330"/>
<dbReference type="PANTHER" id="PTHR11055:SF1">
    <property type="entry name" value="PAPS SYNTHETASE, ISOFORM D"/>
    <property type="match status" value="1"/>
</dbReference>
<dbReference type="Gene3D" id="3.40.50.300">
    <property type="entry name" value="P-loop containing nucleotide triphosphate hydrolases"/>
    <property type="match status" value="1"/>
</dbReference>
<evidence type="ECO:0000256" key="2">
    <source>
        <dbReference type="ARBA" id="ARBA00002632"/>
    </source>
</evidence>
<evidence type="ECO:0000256" key="5">
    <source>
        <dbReference type="ARBA" id="ARBA00012121"/>
    </source>
</evidence>
<dbReference type="HOGENOM" id="CLU_046932_1_1_10"/>
<dbReference type="AlphaFoldDB" id="A0A0C5W9J1"/>
<dbReference type="GO" id="GO:0004020">
    <property type="term" value="F:adenylylsulfate kinase activity"/>
    <property type="evidence" value="ECO:0007669"/>
    <property type="project" value="UniProtKB-UniRule"/>
</dbReference>
<dbReference type="PATRIC" id="fig|1454006.5.peg.1844"/>
<dbReference type="HAMAP" id="MF_00065">
    <property type="entry name" value="Adenylyl_sulf_kinase"/>
    <property type="match status" value="1"/>
</dbReference>
<sequence>MEHNKKQKYSISRQDRSRLKGHGACVVWFTGLSGSGKSTIANLLEQQLHAKGVHTYSLDGDNLRRGLNRDLSFSKAEREENLRRTAEVAKLFVDAGVVVIAAFITPYKATREQIKSIIGADDYIEVFVNTPLSVCEARDVKGLYAKARSGAIPNFTGISAPFEIPEQPCVEIKTEDTPPELAVSRLLEYMKARGVQVG</sequence>
<evidence type="ECO:0000256" key="3">
    <source>
        <dbReference type="ARBA" id="ARBA00004806"/>
    </source>
</evidence>
<dbReference type="GO" id="GO:0000103">
    <property type="term" value="P:sulfate assimilation"/>
    <property type="evidence" value="ECO:0007669"/>
    <property type="project" value="UniProtKB-UniRule"/>
</dbReference>
<comment type="catalytic activity">
    <reaction evidence="1 13 14">
        <text>adenosine 5'-phosphosulfate + ATP = 3'-phosphoadenylyl sulfate + ADP + H(+)</text>
        <dbReference type="Rhea" id="RHEA:24152"/>
        <dbReference type="ChEBI" id="CHEBI:15378"/>
        <dbReference type="ChEBI" id="CHEBI:30616"/>
        <dbReference type="ChEBI" id="CHEBI:58243"/>
        <dbReference type="ChEBI" id="CHEBI:58339"/>
        <dbReference type="ChEBI" id="CHEBI:456216"/>
        <dbReference type="EC" id="2.7.1.25"/>
    </reaction>
</comment>
<dbReference type="NCBIfam" id="TIGR00455">
    <property type="entry name" value="apsK"/>
    <property type="match status" value="1"/>
</dbReference>
<comment type="function">
    <text evidence="2 13 14">Catalyzes the synthesis of activated sulfate.</text>
</comment>
<keyword evidence="6 13" id="KW-0808">Transferase</keyword>
<dbReference type="Proteomes" id="UP000032229">
    <property type="component" value="Chromosome"/>
</dbReference>
<organism evidence="16 17">
    <name type="scientific">Siansivirga zeaxanthinifaciens CC-SAMT-1</name>
    <dbReference type="NCBI Taxonomy" id="1454006"/>
    <lineage>
        <taxon>Bacteria</taxon>
        <taxon>Pseudomonadati</taxon>
        <taxon>Bacteroidota</taxon>
        <taxon>Flavobacteriia</taxon>
        <taxon>Flavobacteriales</taxon>
        <taxon>Flavobacteriaceae</taxon>
        <taxon>Siansivirga</taxon>
    </lineage>
</organism>
<dbReference type="CDD" id="cd02027">
    <property type="entry name" value="APSK"/>
    <property type="match status" value="1"/>
</dbReference>
<evidence type="ECO:0000256" key="1">
    <source>
        <dbReference type="ARBA" id="ARBA00001823"/>
    </source>
</evidence>
<evidence type="ECO:0000256" key="10">
    <source>
        <dbReference type="ARBA" id="ARBA00029724"/>
    </source>
</evidence>
<dbReference type="PANTHER" id="PTHR11055">
    <property type="entry name" value="BIFUNCTIONAL 3'-PHOSPHOADENOSINE 5'-PHOSPHOSULFATE SYNTHASE"/>
    <property type="match status" value="1"/>
</dbReference>
<keyword evidence="13" id="KW-0597">Phosphoprotein</keyword>
<keyword evidence="8 13" id="KW-0418">Kinase</keyword>
<comment type="similarity">
    <text evidence="4 13 14">Belongs to the APS kinase family.</text>
</comment>
<dbReference type="UniPathway" id="UPA00140">
    <property type="reaction ID" value="UER00205"/>
</dbReference>
<accession>A0A0C5W9J1</accession>
<evidence type="ECO:0000256" key="7">
    <source>
        <dbReference type="ARBA" id="ARBA00022741"/>
    </source>
</evidence>
<keyword evidence="17" id="KW-1185">Reference proteome</keyword>
<feature type="domain" description="APS kinase" evidence="15">
    <location>
        <begin position="24"/>
        <end position="172"/>
    </location>
</feature>
<keyword evidence="9 13" id="KW-0067">ATP-binding</keyword>
<comment type="pathway">
    <text evidence="3 13 14">Sulfur metabolism; hydrogen sulfide biosynthesis; sulfite from sulfate: step 2/3.</text>
</comment>
<evidence type="ECO:0000256" key="9">
    <source>
        <dbReference type="ARBA" id="ARBA00022840"/>
    </source>
</evidence>
<dbReference type="STRING" id="1454006.AW14_09330"/>
<evidence type="ECO:0000256" key="6">
    <source>
        <dbReference type="ARBA" id="ARBA00022679"/>
    </source>
</evidence>
<evidence type="ECO:0000256" key="4">
    <source>
        <dbReference type="ARBA" id="ARBA00007008"/>
    </source>
</evidence>
<dbReference type="GO" id="GO:0005524">
    <property type="term" value="F:ATP binding"/>
    <property type="evidence" value="ECO:0007669"/>
    <property type="project" value="UniProtKB-UniRule"/>
</dbReference>
<protein>
    <recommendedName>
        <fullName evidence="5 13">Adenylyl-sulfate kinase</fullName>
        <ecNumber evidence="5 13">2.7.1.25</ecNumber>
    </recommendedName>
    <alternativeName>
        <fullName evidence="11 13">APS kinase</fullName>
    </alternativeName>
    <alternativeName>
        <fullName evidence="12 13">ATP adenosine-5'-phosphosulfate 3'-phosphotransferase</fullName>
    </alternativeName>
    <alternativeName>
        <fullName evidence="10 13">Adenosine-5'-phosphosulfate kinase</fullName>
    </alternativeName>
</protein>
<dbReference type="InterPro" id="IPR002891">
    <property type="entry name" value="APS"/>
</dbReference>
<evidence type="ECO:0000256" key="8">
    <source>
        <dbReference type="ARBA" id="ARBA00022777"/>
    </source>
</evidence>
<evidence type="ECO:0000256" key="13">
    <source>
        <dbReference type="HAMAP-Rule" id="MF_00065"/>
    </source>
</evidence>
<dbReference type="SUPFAM" id="SSF52540">
    <property type="entry name" value="P-loop containing nucleoside triphosphate hydrolases"/>
    <property type="match status" value="1"/>
</dbReference>
<name>A0A0C5W9J1_9FLAO</name>
<proteinExistence type="inferred from homology"/>
<dbReference type="InterPro" id="IPR059117">
    <property type="entry name" value="APS_kinase_dom"/>
</dbReference>
<evidence type="ECO:0000313" key="16">
    <source>
        <dbReference type="EMBL" id="AJR03788.1"/>
    </source>
</evidence>
<feature type="binding site" evidence="13">
    <location>
        <begin position="31"/>
        <end position="38"/>
    </location>
    <ligand>
        <name>ATP</name>
        <dbReference type="ChEBI" id="CHEBI:30616"/>
    </ligand>
</feature>
<dbReference type="GO" id="GO:0070814">
    <property type="term" value="P:hydrogen sulfide biosynthetic process"/>
    <property type="evidence" value="ECO:0007669"/>
    <property type="project" value="UniProtKB-UniRule"/>
</dbReference>
<evidence type="ECO:0000313" key="17">
    <source>
        <dbReference type="Proteomes" id="UP000032229"/>
    </source>
</evidence>